<protein>
    <submittedName>
        <fullName evidence="1">Uncharacterized protein</fullName>
    </submittedName>
</protein>
<dbReference type="EMBL" id="JANFYM010000008">
    <property type="protein sequence ID" value="MCQ4793351.1"/>
    <property type="molecule type" value="Genomic_DNA"/>
</dbReference>
<evidence type="ECO:0000313" key="2">
    <source>
        <dbReference type="Proteomes" id="UP001206013"/>
    </source>
</evidence>
<reference evidence="1" key="1">
    <citation type="submission" date="2022-06" db="EMBL/GenBank/DDBJ databases">
        <title>Isolation of gut microbiota from human fecal samples.</title>
        <authorList>
            <person name="Pamer E.G."/>
            <person name="Barat B."/>
            <person name="Waligurski E."/>
            <person name="Medina S."/>
            <person name="Paddock L."/>
            <person name="Mostad J."/>
        </authorList>
    </citation>
    <scope>NUCLEOTIDE SEQUENCE</scope>
    <source>
        <strain evidence="1">SL.1.01</strain>
    </source>
</reference>
<gene>
    <name evidence="1" type="ORF">NE692_07760</name>
</gene>
<accession>A0AAW5K0A0</accession>
<dbReference type="RefSeq" id="WP_195537467.1">
    <property type="nucleotide sequence ID" value="NZ_JADMOG010000008.1"/>
</dbReference>
<evidence type="ECO:0000313" key="1">
    <source>
        <dbReference type="EMBL" id="MCQ4793351.1"/>
    </source>
</evidence>
<proteinExistence type="predicted"/>
<dbReference type="AlphaFoldDB" id="A0AAW5K0A0"/>
<dbReference type="Proteomes" id="UP001206013">
    <property type="component" value="Unassembled WGS sequence"/>
</dbReference>
<comment type="caution">
    <text evidence="1">The sequence shown here is derived from an EMBL/GenBank/DDBJ whole genome shotgun (WGS) entry which is preliminary data.</text>
</comment>
<name>A0AAW5K0A0_BIFAD</name>
<organism evidence="1 2">
    <name type="scientific">Bifidobacterium adolescentis</name>
    <dbReference type="NCBI Taxonomy" id="1680"/>
    <lineage>
        <taxon>Bacteria</taxon>
        <taxon>Bacillati</taxon>
        <taxon>Actinomycetota</taxon>
        <taxon>Actinomycetes</taxon>
        <taxon>Bifidobacteriales</taxon>
        <taxon>Bifidobacteriaceae</taxon>
        <taxon>Bifidobacterium</taxon>
    </lineage>
</organism>
<sequence length="109" mass="12276">MTARAYPYKKNAILTIREYENSVGMPEEERVTYLDLRGGPHLKVGDDKAADGLPIIAGIKPDGRGNYELNEIETNMVLSIYGKRNFGRYFNMLCEPGSLIYISKEKAKS</sequence>